<dbReference type="InterPro" id="IPR023614">
    <property type="entry name" value="Porin_dom_sf"/>
</dbReference>
<evidence type="ECO:0000256" key="1">
    <source>
        <dbReference type="SAM" id="SignalP"/>
    </source>
</evidence>
<dbReference type="EMBL" id="ABVL01000005">
    <property type="protein sequence ID" value="EDY20398.1"/>
    <property type="molecule type" value="Genomic_DNA"/>
</dbReference>
<dbReference type="AlphaFoldDB" id="B4D084"/>
<dbReference type="SUPFAM" id="SSF56935">
    <property type="entry name" value="Porins"/>
    <property type="match status" value="1"/>
</dbReference>
<dbReference type="Gene3D" id="2.40.160.10">
    <property type="entry name" value="Porin"/>
    <property type="match status" value="1"/>
</dbReference>
<proteinExistence type="predicted"/>
<dbReference type="Pfam" id="PF07396">
    <property type="entry name" value="Porin_O_P"/>
    <property type="match status" value="1"/>
</dbReference>
<dbReference type="STRING" id="497964.CfE428DRAFT_2322"/>
<sequence length="385" mass="43725" precursor="true">MKIRALAVLLVFTAAGALRAGTPEAVVETAAPKGDALLDKIWSIPKLYRDDHNSVIEEFDLIGRFQEDYYNVDSNRGSTSFFEIRRFRLGVDAFFAERHIEVEAEVDTALRAYHSPSIFYNRMTNLWVRFQASEEFGLRVGKFQPHVGYDREFSNNYLKTFERGFFDDQLIGTTDYITGAEVSGKFGHFGYLAAVYSTDVDKEFGQFDGGQAYQAEINYDFSKPWNAKKALWVLDYLHADGKNENTNVFTNYRNVLVTYLDLEKGRFSLVPQFAYGEQVAGKGDVYSLQLMPGYMITDKLEFFVRYQLGLASESNGISTLNRQQKTVGVFTGDTYNACYLGLNYYVYGHRLKLMFAEEYARLSGGTGPSAGYSGWTTLVGLRLFF</sequence>
<accession>B4D084</accession>
<dbReference type="eggNOG" id="COG3746">
    <property type="taxonomic scope" value="Bacteria"/>
</dbReference>
<feature type="chain" id="PRO_5002802980" evidence="1">
    <location>
        <begin position="21"/>
        <end position="385"/>
    </location>
</feature>
<protein>
    <submittedName>
        <fullName evidence="2">Phosphate-selective porin O and P</fullName>
    </submittedName>
</protein>
<dbReference type="InterPro" id="IPR010870">
    <property type="entry name" value="Porin_O/P"/>
</dbReference>
<dbReference type="RefSeq" id="WP_006979647.1">
    <property type="nucleotide sequence ID" value="NZ_ABVL01000005.1"/>
</dbReference>
<organism evidence="2 3">
    <name type="scientific">Chthoniobacter flavus Ellin428</name>
    <dbReference type="NCBI Taxonomy" id="497964"/>
    <lineage>
        <taxon>Bacteria</taxon>
        <taxon>Pseudomonadati</taxon>
        <taxon>Verrucomicrobiota</taxon>
        <taxon>Spartobacteria</taxon>
        <taxon>Chthoniobacterales</taxon>
        <taxon>Chthoniobacteraceae</taxon>
        <taxon>Chthoniobacter</taxon>
    </lineage>
</organism>
<keyword evidence="1" id="KW-0732">Signal</keyword>
<evidence type="ECO:0000313" key="3">
    <source>
        <dbReference type="Proteomes" id="UP000005824"/>
    </source>
</evidence>
<dbReference type="InParanoid" id="B4D084"/>
<feature type="signal peptide" evidence="1">
    <location>
        <begin position="1"/>
        <end position="20"/>
    </location>
</feature>
<comment type="caution">
    <text evidence="2">The sequence shown here is derived from an EMBL/GenBank/DDBJ whole genome shotgun (WGS) entry which is preliminary data.</text>
</comment>
<evidence type="ECO:0000313" key="2">
    <source>
        <dbReference type="EMBL" id="EDY20398.1"/>
    </source>
</evidence>
<keyword evidence="3" id="KW-1185">Reference proteome</keyword>
<gene>
    <name evidence="2" type="ORF">CfE428DRAFT_2322</name>
</gene>
<reference evidence="2 3" key="1">
    <citation type="journal article" date="2011" name="J. Bacteriol.">
        <title>Genome sequence of Chthoniobacter flavus Ellin428, an aerobic heterotrophic soil bacterium.</title>
        <authorList>
            <person name="Kant R."/>
            <person name="van Passel M.W."/>
            <person name="Palva A."/>
            <person name="Lucas S."/>
            <person name="Lapidus A."/>
            <person name="Glavina Del Rio T."/>
            <person name="Dalin E."/>
            <person name="Tice H."/>
            <person name="Bruce D."/>
            <person name="Goodwin L."/>
            <person name="Pitluck S."/>
            <person name="Larimer F.W."/>
            <person name="Land M.L."/>
            <person name="Hauser L."/>
            <person name="Sangwan P."/>
            <person name="de Vos W.M."/>
            <person name="Janssen P.H."/>
            <person name="Smidt H."/>
        </authorList>
    </citation>
    <scope>NUCLEOTIDE SEQUENCE [LARGE SCALE GENOMIC DNA]</scope>
    <source>
        <strain evidence="2 3">Ellin428</strain>
    </source>
</reference>
<dbReference type="Proteomes" id="UP000005824">
    <property type="component" value="Unassembled WGS sequence"/>
</dbReference>
<name>B4D084_9BACT</name>